<reference evidence="3" key="1">
    <citation type="submission" date="2023-03" db="EMBL/GenBank/DDBJ databases">
        <title>Massive genome expansion in bonnet fungi (Mycena s.s.) driven by repeated elements and novel gene families across ecological guilds.</title>
        <authorList>
            <consortium name="Lawrence Berkeley National Laboratory"/>
            <person name="Harder C.B."/>
            <person name="Miyauchi S."/>
            <person name="Viragh M."/>
            <person name="Kuo A."/>
            <person name="Thoen E."/>
            <person name="Andreopoulos B."/>
            <person name="Lu D."/>
            <person name="Skrede I."/>
            <person name="Drula E."/>
            <person name="Henrissat B."/>
            <person name="Morin E."/>
            <person name="Kohler A."/>
            <person name="Barry K."/>
            <person name="LaButti K."/>
            <person name="Morin E."/>
            <person name="Salamov A."/>
            <person name="Lipzen A."/>
            <person name="Mereny Z."/>
            <person name="Hegedus B."/>
            <person name="Baldrian P."/>
            <person name="Stursova M."/>
            <person name="Weitz H."/>
            <person name="Taylor A."/>
            <person name="Grigoriev I.V."/>
            <person name="Nagy L.G."/>
            <person name="Martin F."/>
            <person name="Kauserud H."/>
        </authorList>
    </citation>
    <scope>NUCLEOTIDE SEQUENCE</scope>
    <source>
        <strain evidence="3">CBHHK067</strain>
    </source>
</reference>
<keyword evidence="4" id="KW-1185">Reference proteome</keyword>
<dbReference type="Pfam" id="PF21671">
    <property type="entry name" value="CPL1-like"/>
    <property type="match status" value="1"/>
</dbReference>
<accession>A0AAD7D2H2</accession>
<evidence type="ECO:0000256" key="1">
    <source>
        <dbReference type="SAM" id="SignalP"/>
    </source>
</evidence>
<evidence type="ECO:0000313" key="4">
    <source>
        <dbReference type="Proteomes" id="UP001221757"/>
    </source>
</evidence>
<evidence type="ECO:0000313" key="3">
    <source>
        <dbReference type="EMBL" id="KAJ7675475.1"/>
    </source>
</evidence>
<keyword evidence="1" id="KW-0732">Signal</keyword>
<dbReference type="PANTHER" id="PTHR35192:SF2">
    <property type="entry name" value="APPLE DOMAIN-CONTAINING PROTEIN"/>
    <property type="match status" value="1"/>
</dbReference>
<dbReference type="InterPro" id="IPR048661">
    <property type="entry name" value="CPL1-like"/>
</dbReference>
<evidence type="ECO:0000259" key="2">
    <source>
        <dbReference type="Pfam" id="PF21671"/>
    </source>
</evidence>
<feature type="chain" id="PRO_5042116804" description="Protein CPL1-like domain-containing protein" evidence="1">
    <location>
        <begin position="23"/>
        <end position="282"/>
    </location>
</feature>
<dbReference type="EMBL" id="JARKIE010000148">
    <property type="protein sequence ID" value="KAJ7675475.1"/>
    <property type="molecule type" value="Genomic_DNA"/>
</dbReference>
<feature type="domain" description="Protein CPL1-like" evidence="2">
    <location>
        <begin position="196"/>
        <end position="261"/>
    </location>
</feature>
<dbReference type="Proteomes" id="UP001221757">
    <property type="component" value="Unassembled WGS sequence"/>
</dbReference>
<protein>
    <recommendedName>
        <fullName evidence="2">Protein CPL1-like domain-containing protein</fullName>
    </recommendedName>
</protein>
<gene>
    <name evidence="3" type="ORF">B0H17DRAFT_1161575</name>
</gene>
<comment type="caution">
    <text evidence="3">The sequence shown here is derived from an EMBL/GenBank/DDBJ whole genome shotgun (WGS) entry which is preliminary data.</text>
</comment>
<proteinExistence type="predicted"/>
<dbReference type="AlphaFoldDB" id="A0AAD7D2H2"/>
<dbReference type="PANTHER" id="PTHR35192">
    <property type="entry name" value="PROTEIN, PUTATIVE-RELATED"/>
    <property type="match status" value="1"/>
</dbReference>
<sequence>MHFTWAYTAIAFASTLISPARGANDLFNRDVSIDVCGEVDEVLKVNFLGQSLPVGVIKECLCISTIPQYIAGNLLALGEAIALVGKANIIAELTNMVNNCGGRTQCHYPLHSVPSCKSGSHASLHARCLASNGYSAYPAGPYPTQCVCSYPYTECNGKCGTFRGCPSTYYTKRDIWSAYKCHKGLTACGVPGRNSWECIDTQNDLESCGGCPYSDLSTFEAVGNDCTAIHGVSDVSCIRGQCVVHKCMSGYDIGARRSECIYTEGSDPEVLAAQYGLEHSPF</sequence>
<organism evidence="3 4">
    <name type="scientific">Mycena rosella</name>
    <name type="common">Pink bonnet</name>
    <name type="synonym">Agaricus rosellus</name>
    <dbReference type="NCBI Taxonomy" id="1033263"/>
    <lineage>
        <taxon>Eukaryota</taxon>
        <taxon>Fungi</taxon>
        <taxon>Dikarya</taxon>
        <taxon>Basidiomycota</taxon>
        <taxon>Agaricomycotina</taxon>
        <taxon>Agaricomycetes</taxon>
        <taxon>Agaricomycetidae</taxon>
        <taxon>Agaricales</taxon>
        <taxon>Marasmiineae</taxon>
        <taxon>Mycenaceae</taxon>
        <taxon>Mycena</taxon>
    </lineage>
</organism>
<name>A0AAD7D2H2_MYCRO</name>
<dbReference type="InterPro" id="IPR038955">
    <property type="entry name" value="PriA/CPL1_fungi"/>
</dbReference>
<feature type="signal peptide" evidence="1">
    <location>
        <begin position="1"/>
        <end position="22"/>
    </location>
</feature>